<gene>
    <name evidence="6" type="ORF">SDC9_18325</name>
</gene>
<evidence type="ECO:0000256" key="5">
    <source>
        <dbReference type="SAM" id="Phobius"/>
    </source>
</evidence>
<keyword evidence="4 5" id="KW-0472">Membrane</keyword>
<evidence type="ECO:0000313" key="6">
    <source>
        <dbReference type="EMBL" id="MPL72540.1"/>
    </source>
</evidence>
<dbReference type="EMBL" id="VSSQ01000066">
    <property type="protein sequence ID" value="MPL72540.1"/>
    <property type="molecule type" value="Genomic_DNA"/>
</dbReference>
<dbReference type="InterPro" id="IPR003825">
    <property type="entry name" value="Colicin-V_CvpA"/>
</dbReference>
<feature type="transmembrane region" description="Helical" evidence="5">
    <location>
        <begin position="67"/>
        <end position="85"/>
    </location>
</feature>
<dbReference type="AlphaFoldDB" id="A0A644U075"/>
<evidence type="ECO:0008006" key="7">
    <source>
        <dbReference type="Google" id="ProtNLM"/>
    </source>
</evidence>
<comment type="caution">
    <text evidence="6">The sequence shown here is derived from an EMBL/GenBank/DDBJ whole genome shotgun (WGS) entry which is preliminary data.</text>
</comment>
<keyword evidence="2 5" id="KW-0812">Transmembrane</keyword>
<protein>
    <recommendedName>
        <fullName evidence="7">Colicin V production protein</fullName>
    </recommendedName>
</protein>
<sequence>MSLNTADLIILICLIPAIFAGFMKGFVRQAAAVAALILGVWAGYHFSDFVSTKLANWINVEQNILNIISFAIIFIGVLILVNLAGRAIEGLVKLVLLGWLDKLAGIIFALIKYAFIFSILIYLIESLDELFKFLPRETLQNSVLYGYLSKIAPVVFPYLKNLVSHI</sequence>
<name>A0A644U075_9ZZZZ</name>
<dbReference type="PANTHER" id="PTHR37306">
    <property type="entry name" value="COLICIN V PRODUCTION PROTEIN"/>
    <property type="match status" value="1"/>
</dbReference>
<feature type="transmembrane region" description="Helical" evidence="5">
    <location>
        <begin position="106"/>
        <end position="124"/>
    </location>
</feature>
<dbReference type="GO" id="GO:0009403">
    <property type="term" value="P:toxin biosynthetic process"/>
    <property type="evidence" value="ECO:0007669"/>
    <property type="project" value="InterPro"/>
</dbReference>
<keyword evidence="3 5" id="KW-1133">Transmembrane helix</keyword>
<reference evidence="6" key="1">
    <citation type="submission" date="2019-08" db="EMBL/GenBank/DDBJ databases">
        <authorList>
            <person name="Kucharzyk K."/>
            <person name="Murdoch R.W."/>
            <person name="Higgins S."/>
            <person name="Loffler F."/>
        </authorList>
    </citation>
    <scope>NUCLEOTIDE SEQUENCE</scope>
</reference>
<comment type="subcellular location">
    <subcellularLocation>
        <location evidence="1">Membrane</location>
        <topology evidence="1">Multi-pass membrane protein</topology>
    </subcellularLocation>
</comment>
<feature type="transmembrane region" description="Helical" evidence="5">
    <location>
        <begin position="30"/>
        <end position="47"/>
    </location>
</feature>
<feature type="transmembrane region" description="Helical" evidence="5">
    <location>
        <begin position="6"/>
        <end position="23"/>
    </location>
</feature>
<evidence type="ECO:0000256" key="3">
    <source>
        <dbReference type="ARBA" id="ARBA00022989"/>
    </source>
</evidence>
<organism evidence="6">
    <name type="scientific">bioreactor metagenome</name>
    <dbReference type="NCBI Taxonomy" id="1076179"/>
    <lineage>
        <taxon>unclassified sequences</taxon>
        <taxon>metagenomes</taxon>
        <taxon>ecological metagenomes</taxon>
    </lineage>
</organism>
<accession>A0A644U075</accession>
<proteinExistence type="predicted"/>
<evidence type="ECO:0000256" key="1">
    <source>
        <dbReference type="ARBA" id="ARBA00004141"/>
    </source>
</evidence>
<dbReference type="PANTHER" id="PTHR37306:SF1">
    <property type="entry name" value="COLICIN V PRODUCTION PROTEIN"/>
    <property type="match status" value="1"/>
</dbReference>
<dbReference type="GO" id="GO:0016020">
    <property type="term" value="C:membrane"/>
    <property type="evidence" value="ECO:0007669"/>
    <property type="project" value="UniProtKB-SubCell"/>
</dbReference>
<evidence type="ECO:0000256" key="4">
    <source>
        <dbReference type="ARBA" id="ARBA00023136"/>
    </source>
</evidence>
<dbReference type="Pfam" id="PF02674">
    <property type="entry name" value="Colicin_V"/>
    <property type="match status" value="1"/>
</dbReference>
<evidence type="ECO:0000256" key="2">
    <source>
        <dbReference type="ARBA" id="ARBA00022692"/>
    </source>
</evidence>